<accession>A0A815IPF0</accession>
<feature type="region of interest" description="Disordered" evidence="1">
    <location>
        <begin position="722"/>
        <end position="747"/>
    </location>
</feature>
<protein>
    <submittedName>
        <fullName evidence="2">Uncharacterized protein</fullName>
    </submittedName>
</protein>
<dbReference type="EMBL" id="CAJNOW010002994">
    <property type="protein sequence ID" value="CAF1368533.1"/>
    <property type="molecule type" value="Genomic_DNA"/>
</dbReference>
<organism evidence="2 3">
    <name type="scientific">Rotaria magnacalcarata</name>
    <dbReference type="NCBI Taxonomy" id="392030"/>
    <lineage>
        <taxon>Eukaryota</taxon>
        <taxon>Metazoa</taxon>
        <taxon>Spiralia</taxon>
        <taxon>Gnathifera</taxon>
        <taxon>Rotifera</taxon>
        <taxon>Eurotatoria</taxon>
        <taxon>Bdelloidea</taxon>
        <taxon>Philodinida</taxon>
        <taxon>Philodinidae</taxon>
        <taxon>Rotaria</taxon>
    </lineage>
</organism>
<reference evidence="2" key="1">
    <citation type="submission" date="2021-02" db="EMBL/GenBank/DDBJ databases">
        <authorList>
            <person name="Nowell W R."/>
        </authorList>
    </citation>
    <scope>NUCLEOTIDE SEQUENCE</scope>
</reference>
<sequence>MLFYGLAAGSDKSGLINVIQSCYKTCERLFPETYMLDGKKSIMHDITGAGLHKELSNGSKFLIMHEADSNLTKLGFYHQGQAGSASARSLLCEAFDGFTESSKTTGMYDFLIKASRLSLLGATTGIRKPDPFLPSIQQIFVIVHLIGRIVYKFTDSTGNDEAQRYYATKGRYYIEEGGRLFRERQQSHLQSFYSKSAEIFPRICVNMQRFLDAMMVLLKMRQGGDLQFSQAVNEKFVINAKQYIELNLNSIKNSMGDFVSYVNLETCQIAGNLYDNYLFKTTMALFTLDTSPLQPSLPSREFRSLLGEKLSIEKRLLQLPFQFFLRSDLKQPTVDESGEKTNAPFHHVDGQQLNIILDKLVKEKLLCIGNFISRPRAKSSFSYMKSPIPDDSIEREIFEKHLQQYKIKVNEYKHLLARSALPNKCILLTEAIELLTSSPQHVDDCNKYGLSSKIHLNIENEVPCITSENDLAGNDDMFEATLLDHISASNTMILMVDETLNNTNKRITDHNRSGTNNKTIERVFQTDIINDTEFDLNILINTNHDRTTNAFQQLHTNETESDTTIEILEKTVDIEPKDIALATRRISSISRRQIVQVMIEKGLLREDDFFVRQLAQKIKIAKGFAKLVPPVNDEAARYEFIKILHSFDISWDAFKSFFDLEKNSFRTTTQLQLSQLAETLLDSDDYKSYVQYDKRAVFCEKEKNETENDNLENGKNITGIEPFESFIKSNPKRKKSNNIRRSKRKRK</sequence>
<evidence type="ECO:0000313" key="2">
    <source>
        <dbReference type="EMBL" id="CAF1368533.1"/>
    </source>
</evidence>
<name>A0A815IPF0_9BILA</name>
<dbReference type="OrthoDB" id="10001000at2759"/>
<gene>
    <name evidence="2" type="ORF">KQP761_LOCUS8101</name>
</gene>
<dbReference type="Proteomes" id="UP000663834">
    <property type="component" value="Unassembled WGS sequence"/>
</dbReference>
<evidence type="ECO:0000256" key="1">
    <source>
        <dbReference type="SAM" id="MobiDB-lite"/>
    </source>
</evidence>
<dbReference type="AlphaFoldDB" id="A0A815IPF0"/>
<comment type="caution">
    <text evidence="2">The sequence shown here is derived from an EMBL/GenBank/DDBJ whole genome shotgun (WGS) entry which is preliminary data.</text>
</comment>
<evidence type="ECO:0000313" key="3">
    <source>
        <dbReference type="Proteomes" id="UP000663834"/>
    </source>
</evidence>
<feature type="compositionally biased region" description="Basic residues" evidence="1">
    <location>
        <begin position="730"/>
        <end position="747"/>
    </location>
</feature>
<proteinExistence type="predicted"/>